<organism evidence="2 3">
    <name type="scientific">Streptomyces sindenensis</name>
    <dbReference type="NCBI Taxonomy" id="67363"/>
    <lineage>
        <taxon>Bacteria</taxon>
        <taxon>Bacillati</taxon>
        <taxon>Actinomycetota</taxon>
        <taxon>Actinomycetes</taxon>
        <taxon>Kitasatosporales</taxon>
        <taxon>Streptomycetaceae</taxon>
        <taxon>Streptomyces</taxon>
    </lineage>
</organism>
<dbReference type="EMBL" id="JBHXOF010000033">
    <property type="protein sequence ID" value="MFD4217581.1"/>
    <property type="molecule type" value="Genomic_DNA"/>
</dbReference>
<evidence type="ECO:0000256" key="1">
    <source>
        <dbReference type="SAM" id="MobiDB-lite"/>
    </source>
</evidence>
<comment type="caution">
    <text evidence="2">The sequence shown here is derived from an EMBL/GenBank/DDBJ whole genome shotgun (WGS) entry which is preliminary data.</text>
</comment>
<gene>
    <name evidence="2" type="ORF">ACFWSS_32420</name>
</gene>
<feature type="region of interest" description="Disordered" evidence="1">
    <location>
        <begin position="1"/>
        <end position="20"/>
    </location>
</feature>
<accession>A0ABW6EU90</accession>
<sequence length="95" mass="10168">MTDTLDTLRKKAEKSKEQAEKDNAALLKEAIAEAITSDAYGHVSGVAHRAGINAQYLRDLIEKEHPGWLAEAARNRKARKEAAKGAGKRGSAAAA</sequence>
<proteinExistence type="predicted"/>
<feature type="region of interest" description="Disordered" evidence="1">
    <location>
        <begin position="73"/>
        <end position="95"/>
    </location>
</feature>
<reference evidence="2 3" key="1">
    <citation type="submission" date="2024-09" db="EMBL/GenBank/DDBJ databases">
        <title>The Natural Products Discovery Center: Release of the First 8490 Sequenced Strains for Exploring Actinobacteria Biosynthetic Diversity.</title>
        <authorList>
            <person name="Kalkreuter E."/>
            <person name="Kautsar S.A."/>
            <person name="Yang D."/>
            <person name="Bader C.D."/>
            <person name="Teijaro C.N."/>
            <person name="Fluegel L."/>
            <person name="Davis C.M."/>
            <person name="Simpson J.R."/>
            <person name="Lauterbach L."/>
            <person name="Steele A.D."/>
            <person name="Gui C."/>
            <person name="Meng S."/>
            <person name="Li G."/>
            <person name="Viehrig K."/>
            <person name="Ye F."/>
            <person name="Su P."/>
            <person name="Kiefer A.F."/>
            <person name="Nichols A."/>
            <person name="Cepeda A.J."/>
            <person name="Yan W."/>
            <person name="Fan B."/>
            <person name="Jiang Y."/>
            <person name="Adhikari A."/>
            <person name="Zheng C.-J."/>
            <person name="Schuster L."/>
            <person name="Cowan T.M."/>
            <person name="Smanski M.J."/>
            <person name="Chevrette M.G."/>
            <person name="De Carvalho L.P.S."/>
            <person name="Shen B."/>
        </authorList>
    </citation>
    <scope>NUCLEOTIDE SEQUENCE [LARGE SCALE GENOMIC DNA]</scope>
    <source>
        <strain evidence="2 3">NPDC058546</strain>
    </source>
</reference>
<name>A0ABW6EU90_9ACTN</name>
<evidence type="ECO:0000313" key="3">
    <source>
        <dbReference type="Proteomes" id="UP001598251"/>
    </source>
</evidence>
<keyword evidence="3" id="KW-1185">Reference proteome</keyword>
<dbReference type="Proteomes" id="UP001598251">
    <property type="component" value="Unassembled WGS sequence"/>
</dbReference>
<protein>
    <submittedName>
        <fullName evidence="2">Uncharacterized protein</fullName>
    </submittedName>
</protein>
<evidence type="ECO:0000313" key="2">
    <source>
        <dbReference type="EMBL" id="MFD4217581.1"/>
    </source>
</evidence>
<dbReference type="RefSeq" id="WP_376936561.1">
    <property type="nucleotide sequence ID" value="NZ_JBHXLY010000046.1"/>
</dbReference>